<keyword evidence="14" id="KW-1185">Reference proteome</keyword>
<evidence type="ECO:0000256" key="6">
    <source>
        <dbReference type="ARBA" id="ARBA00022781"/>
    </source>
</evidence>
<name>A0A069CY56_WEIOS</name>
<dbReference type="InterPro" id="IPR023011">
    <property type="entry name" value="ATP_synth_F0_asu_AS"/>
</dbReference>
<dbReference type="EMBL" id="DF820484">
    <property type="protein sequence ID" value="GAK30031.1"/>
    <property type="molecule type" value="Genomic_DNA"/>
</dbReference>
<keyword evidence="4 11" id="KW-0138">CF(0)</keyword>
<sequence>MGEKTATFSFAGLTFDWSMIISTLVAMTIVFVLAVWMSRRLQLKPKGKQNVLEWIVDFTNGIVDQQLPNATGRGLKFYAFSLFMFIFVANQLGLAFSVSVGGITYLRSATANPVVTMTLALISIGLAHFLGVQKLGFKNYFKSVYLKPFAVLLPLNLIEQFTSFLTLGLRLFGNIFAGEMVLTLLWQLATSHGIVTMVPAFVLTLAWQAFSLFIGAIQAFVFTTLTMVYVAEKTEVEE</sequence>
<dbReference type="AlphaFoldDB" id="A0A069CY56"/>
<reference evidence="14" key="1">
    <citation type="journal article" date="2014" name="Genome Announc.">
        <title>Draft genome sequence of Weissella oryzae SG25T, isolated from fermented rice grains.</title>
        <authorList>
            <person name="Tanizawa Y."/>
            <person name="Fujisawa T."/>
            <person name="Mochizuki T."/>
            <person name="Kaminuma E."/>
            <person name="Suzuki Y."/>
            <person name="Nakamura Y."/>
            <person name="Tohno M."/>
        </authorList>
    </citation>
    <scope>NUCLEOTIDE SEQUENCE [LARGE SCALE GENOMIC DNA]</scope>
    <source>
        <strain evidence="14">DSM 25784 / JCM 18191 / LMG 30913 / SG25</strain>
    </source>
</reference>
<dbReference type="Pfam" id="PF00119">
    <property type="entry name" value="ATP-synt_A"/>
    <property type="match status" value="1"/>
</dbReference>
<dbReference type="GO" id="GO:0005886">
    <property type="term" value="C:plasma membrane"/>
    <property type="evidence" value="ECO:0007669"/>
    <property type="project" value="UniProtKB-SubCell"/>
</dbReference>
<evidence type="ECO:0000256" key="10">
    <source>
        <dbReference type="ARBA" id="ARBA00023310"/>
    </source>
</evidence>
<dbReference type="NCBIfam" id="TIGR01131">
    <property type="entry name" value="ATP_synt_6_or_A"/>
    <property type="match status" value="1"/>
</dbReference>
<dbReference type="OrthoDB" id="9789241at2"/>
<feature type="transmembrane region" description="Helical" evidence="11">
    <location>
        <begin position="17"/>
        <end position="36"/>
    </location>
</feature>
<keyword evidence="7 11" id="KW-1133">Transmembrane helix</keyword>
<dbReference type="GO" id="GO:0046933">
    <property type="term" value="F:proton-transporting ATP synthase activity, rotational mechanism"/>
    <property type="evidence" value="ECO:0007669"/>
    <property type="project" value="UniProtKB-UniRule"/>
</dbReference>
<comment type="function">
    <text evidence="11 12">Key component of the proton channel; it plays a direct role in the translocation of protons across the membrane.</text>
</comment>
<evidence type="ECO:0000256" key="11">
    <source>
        <dbReference type="HAMAP-Rule" id="MF_01393"/>
    </source>
</evidence>
<feature type="transmembrane region" description="Helical" evidence="11">
    <location>
        <begin position="77"/>
        <end position="105"/>
    </location>
</feature>
<keyword evidence="10 11" id="KW-0066">ATP synthesis</keyword>
<keyword evidence="11" id="KW-1003">Cell membrane</keyword>
<keyword evidence="9 11" id="KW-0472">Membrane</keyword>
<comment type="similarity">
    <text evidence="2 11 12">Belongs to the ATPase A chain family.</text>
</comment>
<dbReference type="SUPFAM" id="SSF81336">
    <property type="entry name" value="F1F0 ATP synthase subunit A"/>
    <property type="match status" value="1"/>
</dbReference>
<dbReference type="CDD" id="cd00310">
    <property type="entry name" value="ATP-synt_Fo_a_6"/>
    <property type="match status" value="1"/>
</dbReference>
<evidence type="ECO:0000313" key="14">
    <source>
        <dbReference type="Proteomes" id="UP000030643"/>
    </source>
</evidence>
<evidence type="ECO:0000256" key="2">
    <source>
        <dbReference type="ARBA" id="ARBA00006810"/>
    </source>
</evidence>
<protein>
    <recommendedName>
        <fullName evidence="11 12">ATP synthase subunit a</fullName>
    </recommendedName>
    <alternativeName>
        <fullName evidence="11">ATP synthase F0 sector subunit a</fullName>
    </alternativeName>
    <alternativeName>
        <fullName evidence="11">F-ATPase subunit 6</fullName>
    </alternativeName>
</protein>
<dbReference type="InterPro" id="IPR035908">
    <property type="entry name" value="F0_ATP_A_sf"/>
</dbReference>
<evidence type="ECO:0000313" key="13">
    <source>
        <dbReference type="EMBL" id="GAK30031.1"/>
    </source>
</evidence>
<evidence type="ECO:0000256" key="3">
    <source>
        <dbReference type="ARBA" id="ARBA00022448"/>
    </source>
</evidence>
<dbReference type="PANTHER" id="PTHR42823">
    <property type="entry name" value="ATP SYNTHASE SUBUNIT A, CHLOROPLASTIC"/>
    <property type="match status" value="1"/>
</dbReference>
<keyword evidence="3 11" id="KW-0813">Transport</keyword>
<dbReference type="InterPro" id="IPR045082">
    <property type="entry name" value="ATP_syn_F0_a_bact/chloroplast"/>
</dbReference>
<keyword evidence="5 11" id="KW-0812">Transmembrane</keyword>
<evidence type="ECO:0000256" key="9">
    <source>
        <dbReference type="ARBA" id="ARBA00023136"/>
    </source>
</evidence>
<keyword evidence="6 11" id="KW-0375">Hydrogen ion transport</keyword>
<keyword evidence="8 11" id="KW-0406">Ion transport</keyword>
<dbReference type="NCBIfam" id="NF004479">
    <property type="entry name" value="PRK05815.1-4"/>
    <property type="match status" value="1"/>
</dbReference>
<dbReference type="Proteomes" id="UP000030643">
    <property type="component" value="Unassembled WGS sequence"/>
</dbReference>
<dbReference type="RefSeq" id="WP_027698174.1">
    <property type="nucleotide sequence ID" value="NZ_DF820484.1"/>
</dbReference>
<dbReference type="PRINTS" id="PR00123">
    <property type="entry name" value="ATPASEA"/>
</dbReference>
<evidence type="ECO:0000256" key="7">
    <source>
        <dbReference type="ARBA" id="ARBA00022989"/>
    </source>
</evidence>
<comment type="subcellular location">
    <subcellularLocation>
        <location evidence="11 12">Cell membrane</location>
        <topology evidence="11 12">Multi-pass membrane protein</topology>
    </subcellularLocation>
    <subcellularLocation>
        <location evidence="1">Membrane</location>
        <topology evidence="1">Multi-pass membrane protein</topology>
    </subcellularLocation>
</comment>
<dbReference type="InterPro" id="IPR000568">
    <property type="entry name" value="ATP_synth_F0_asu"/>
</dbReference>
<evidence type="ECO:0000256" key="8">
    <source>
        <dbReference type="ARBA" id="ARBA00023065"/>
    </source>
</evidence>
<dbReference type="eggNOG" id="COG0356">
    <property type="taxonomic scope" value="Bacteria"/>
</dbReference>
<gene>
    <name evidence="11 13" type="primary">atpB</name>
    <name evidence="13" type="ORF">WOSG25_011210</name>
</gene>
<feature type="transmembrane region" description="Helical" evidence="11">
    <location>
        <begin position="111"/>
        <end position="132"/>
    </location>
</feature>
<feature type="transmembrane region" description="Helical" evidence="11">
    <location>
        <begin position="210"/>
        <end position="231"/>
    </location>
</feature>
<dbReference type="PANTHER" id="PTHR42823:SF3">
    <property type="entry name" value="ATP SYNTHASE SUBUNIT A, CHLOROPLASTIC"/>
    <property type="match status" value="1"/>
</dbReference>
<dbReference type="Gene3D" id="1.20.120.220">
    <property type="entry name" value="ATP synthase, F0 complex, subunit A"/>
    <property type="match status" value="1"/>
</dbReference>
<organism evidence="13 14">
    <name type="scientific">Weissella oryzae (strain DSM 25784 / JCM 18191 / LMG 30913 / SG25)</name>
    <dbReference type="NCBI Taxonomy" id="1329250"/>
    <lineage>
        <taxon>Bacteria</taxon>
        <taxon>Bacillati</taxon>
        <taxon>Bacillota</taxon>
        <taxon>Bacilli</taxon>
        <taxon>Lactobacillales</taxon>
        <taxon>Lactobacillaceae</taxon>
        <taxon>Weissella</taxon>
    </lineage>
</organism>
<evidence type="ECO:0000256" key="5">
    <source>
        <dbReference type="ARBA" id="ARBA00022692"/>
    </source>
</evidence>
<evidence type="ECO:0000256" key="1">
    <source>
        <dbReference type="ARBA" id="ARBA00004141"/>
    </source>
</evidence>
<dbReference type="STRING" id="1329250.WOSG25_011210"/>
<dbReference type="PROSITE" id="PS00449">
    <property type="entry name" value="ATPASE_A"/>
    <property type="match status" value="1"/>
</dbReference>
<evidence type="ECO:0000256" key="4">
    <source>
        <dbReference type="ARBA" id="ARBA00022547"/>
    </source>
</evidence>
<dbReference type="GO" id="GO:0045259">
    <property type="term" value="C:proton-transporting ATP synthase complex"/>
    <property type="evidence" value="ECO:0007669"/>
    <property type="project" value="UniProtKB-KW"/>
</dbReference>
<accession>A0A069CY56</accession>
<dbReference type="GO" id="GO:0042777">
    <property type="term" value="P:proton motive force-driven plasma membrane ATP synthesis"/>
    <property type="evidence" value="ECO:0007669"/>
    <property type="project" value="TreeGrafter"/>
</dbReference>
<feature type="transmembrane region" description="Helical" evidence="11">
    <location>
        <begin position="184"/>
        <end position="203"/>
    </location>
</feature>
<feature type="transmembrane region" description="Helical" evidence="11">
    <location>
        <begin position="144"/>
        <end position="172"/>
    </location>
</feature>
<proteinExistence type="inferred from homology"/>
<evidence type="ECO:0000256" key="12">
    <source>
        <dbReference type="RuleBase" id="RU000483"/>
    </source>
</evidence>
<dbReference type="HAMAP" id="MF_01393">
    <property type="entry name" value="ATP_synth_a_bact"/>
    <property type="match status" value="1"/>
</dbReference>